<proteinExistence type="predicted"/>
<organism evidence="1">
    <name type="scientific">marine metagenome</name>
    <dbReference type="NCBI Taxonomy" id="408172"/>
    <lineage>
        <taxon>unclassified sequences</taxon>
        <taxon>metagenomes</taxon>
        <taxon>ecological metagenomes</taxon>
    </lineage>
</organism>
<evidence type="ECO:0000313" key="1">
    <source>
        <dbReference type="EMBL" id="SVE38322.1"/>
    </source>
</evidence>
<dbReference type="EMBL" id="UINC01213513">
    <property type="protein sequence ID" value="SVE38322.1"/>
    <property type="molecule type" value="Genomic_DNA"/>
</dbReference>
<dbReference type="AlphaFoldDB" id="A0A383D1I2"/>
<name>A0A383D1I2_9ZZZZ</name>
<accession>A0A383D1I2</accession>
<feature type="non-terminal residue" evidence="1">
    <location>
        <position position="1"/>
    </location>
</feature>
<reference evidence="1" key="1">
    <citation type="submission" date="2018-05" db="EMBL/GenBank/DDBJ databases">
        <authorList>
            <person name="Lanie J.A."/>
            <person name="Ng W.-L."/>
            <person name="Kazmierczak K.M."/>
            <person name="Andrzejewski T.M."/>
            <person name="Davidsen T.M."/>
            <person name="Wayne K.J."/>
            <person name="Tettelin H."/>
            <person name="Glass J.I."/>
            <person name="Rusch D."/>
            <person name="Podicherti R."/>
            <person name="Tsui H.-C.T."/>
            <person name="Winkler M.E."/>
        </authorList>
    </citation>
    <scope>NUCLEOTIDE SEQUENCE</scope>
</reference>
<feature type="non-terminal residue" evidence="1">
    <location>
        <position position="80"/>
    </location>
</feature>
<gene>
    <name evidence="1" type="ORF">METZ01_LOCUS491176</name>
</gene>
<protein>
    <submittedName>
        <fullName evidence="1">Uncharacterized protein</fullName>
    </submittedName>
</protein>
<sequence>VPWHLERIKLDRVFANPMRYLQCRVRAVAERPIGGIFATAESHFFRFSGCKLDRGKFRIFVRAVAKRLIPARTTRTPEVS</sequence>